<accession>A0A432E136</accession>
<protein>
    <submittedName>
        <fullName evidence="1">Tetratricopeptide repeat protein</fullName>
    </submittedName>
</protein>
<evidence type="ECO:0000313" key="1">
    <source>
        <dbReference type="EMBL" id="RTZ50296.1"/>
    </source>
</evidence>
<dbReference type="EMBL" id="RYFC01000001">
    <property type="protein sequence ID" value="RTZ50296.1"/>
    <property type="molecule type" value="Genomic_DNA"/>
</dbReference>
<sequence length="77" mass="8754">MLCRLGIILVESFKKNKDQEDLKTAISNLNKTIELDPTNALAYSNMAAIKYDAILLNKDSYSFTEVFDFLKIYKIGS</sequence>
<dbReference type="SUPFAM" id="SSF48452">
    <property type="entry name" value="TPR-like"/>
    <property type="match status" value="1"/>
</dbReference>
<dbReference type="Pfam" id="PF13414">
    <property type="entry name" value="TPR_11"/>
    <property type="match status" value="1"/>
</dbReference>
<dbReference type="Proteomes" id="UP000276953">
    <property type="component" value="Unassembled WGS sequence"/>
</dbReference>
<dbReference type="AlphaFoldDB" id="A0A432E136"/>
<evidence type="ECO:0000313" key="2">
    <source>
        <dbReference type="Proteomes" id="UP000276953"/>
    </source>
</evidence>
<dbReference type="Gene3D" id="1.25.40.10">
    <property type="entry name" value="Tetratricopeptide repeat domain"/>
    <property type="match status" value="1"/>
</dbReference>
<organism evidence="1 2">
    <name type="scientific">Chryseobacterium arthrosphaerae</name>
    <dbReference type="NCBI Taxonomy" id="651561"/>
    <lineage>
        <taxon>Bacteria</taxon>
        <taxon>Pseudomonadati</taxon>
        <taxon>Bacteroidota</taxon>
        <taxon>Flavobacteriia</taxon>
        <taxon>Flavobacteriales</taxon>
        <taxon>Weeksellaceae</taxon>
        <taxon>Chryseobacterium group</taxon>
        <taxon>Chryseobacterium</taxon>
    </lineage>
</organism>
<name>A0A432E136_9FLAO</name>
<dbReference type="InterPro" id="IPR011990">
    <property type="entry name" value="TPR-like_helical_dom_sf"/>
</dbReference>
<proteinExistence type="predicted"/>
<gene>
    <name evidence="1" type="ORF">EJ377_10610</name>
</gene>
<comment type="caution">
    <text evidence="1">The sequence shown here is derived from an EMBL/GenBank/DDBJ whole genome shotgun (WGS) entry which is preliminary data.</text>
</comment>
<reference evidence="1 2" key="1">
    <citation type="submission" date="2018-12" db="EMBL/GenBank/DDBJ databases">
        <title>Draft Genome Sequence of Chryseobacterium arthrosphaerae strain ED882-96 Isolated from the Blood of a Patient with Liver Cirrhosis in Taiwan.</title>
        <authorList>
            <person name="Lin J.-N."/>
            <person name="Lai C.-H."/>
            <person name="Yang C.-H."/>
            <person name="Huang Y.-H."/>
        </authorList>
    </citation>
    <scope>NUCLEOTIDE SEQUENCE [LARGE SCALE GENOMIC DNA]</scope>
    <source>
        <strain evidence="1 2">ED882-96</strain>
    </source>
</reference>